<dbReference type="InterPro" id="IPR001647">
    <property type="entry name" value="HTH_TetR"/>
</dbReference>
<feature type="region of interest" description="Disordered" evidence="5">
    <location>
        <begin position="1"/>
        <end position="20"/>
    </location>
</feature>
<dbReference type="GO" id="GO:0000976">
    <property type="term" value="F:transcription cis-regulatory region binding"/>
    <property type="evidence" value="ECO:0007669"/>
    <property type="project" value="TreeGrafter"/>
</dbReference>
<dbReference type="SUPFAM" id="SSF46689">
    <property type="entry name" value="Homeodomain-like"/>
    <property type="match status" value="1"/>
</dbReference>
<dbReference type="InterPro" id="IPR050109">
    <property type="entry name" value="HTH-type_TetR-like_transc_reg"/>
</dbReference>
<name>A0A7I9Y8R0_MYCAL</name>
<dbReference type="InterPro" id="IPR009057">
    <property type="entry name" value="Homeodomain-like_sf"/>
</dbReference>
<sequence length="259" mass="28221">MSSRLEFGHDDGNDDDNIDPRRIRSRNRLLDAAAALLTSGGIEAVTIDAVTKASKVARTTLYRHFNNSSQLLAATFERLLPQVTPPAPASGTLRERLIELLTRQAALFADAPLHVTALAWLALGPTETTDHTSGEHAPRALRARVIDQYRQPFDAILQSTEARAELGDFDVELVLCQLIGPFAFARMTGLRTMTAHDCTRIVDDFLTAHRHNDSEPATTQVGDNFTAGQAPNSASGQTRTDTRAGRGRRAPTSRPNEGD</sequence>
<organism evidence="7 8">
    <name type="scientific">Mycolicibacter algericus</name>
    <name type="common">Mycobacterium algericum</name>
    <dbReference type="NCBI Taxonomy" id="1288388"/>
    <lineage>
        <taxon>Bacteria</taxon>
        <taxon>Bacillati</taxon>
        <taxon>Actinomycetota</taxon>
        <taxon>Actinomycetes</taxon>
        <taxon>Mycobacteriales</taxon>
        <taxon>Mycobacteriaceae</taxon>
        <taxon>Mycolicibacter</taxon>
    </lineage>
</organism>
<feature type="region of interest" description="Disordered" evidence="5">
    <location>
        <begin position="213"/>
        <end position="259"/>
    </location>
</feature>
<dbReference type="Pfam" id="PF00440">
    <property type="entry name" value="TetR_N"/>
    <property type="match status" value="1"/>
</dbReference>
<feature type="DNA-binding region" description="H-T-H motif" evidence="4">
    <location>
        <begin position="46"/>
        <end position="65"/>
    </location>
</feature>
<feature type="compositionally biased region" description="Polar residues" evidence="5">
    <location>
        <begin position="215"/>
        <end position="237"/>
    </location>
</feature>
<dbReference type="PROSITE" id="PS50977">
    <property type="entry name" value="HTH_TETR_2"/>
    <property type="match status" value="1"/>
</dbReference>
<dbReference type="RefSeq" id="WP_083038324.1">
    <property type="nucleotide sequence ID" value="NZ_BLKY01000001.1"/>
</dbReference>
<dbReference type="InterPro" id="IPR036271">
    <property type="entry name" value="Tet_transcr_reg_TetR-rel_C_sf"/>
</dbReference>
<evidence type="ECO:0000259" key="6">
    <source>
        <dbReference type="PROSITE" id="PS50977"/>
    </source>
</evidence>
<dbReference type="EMBL" id="BLKY01000001">
    <property type="protein sequence ID" value="GFG85066.1"/>
    <property type="molecule type" value="Genomic_DNA"/>
</dbReference>
<dbReference type="PANTHER" id="PTHR30055">
    <property type="entry name" value="HTH-TYPE TRANSCRIPTIONAL REGULATOR RUTR"/>
    <property type="match status" value="1"/>
</dbReference>
<dbReference type="Proteomes" id="UP000465305">
    <property type="component" value="Unassembled WGS sequence"/>
</dbReference>
<evidence type="ECO:0000256" key="3">
    <source>
        <dbReference type="ARBA" id="ARBA00023163"/>
    </source>
</evidence>
<evidence type="ECO:0000313" key="8">
    <source>
        <dbReference type="Proteomes" id="UP000465305"/>
    </source>
</evidence>
<keyword evidence="3" id="KW-0804">Transcription</keyword>
<dbReference type="GO" id="GO:0003700">
    <property type="term" value="F:DNA-binding transcription factor activity"/>
    <property type="evidence" value="ECO:0007669"/>
    <property type="project" value="TreeGrafter"/>
</dbReference>
<evidence type="ECO:0000256" key="1">
    <source>
        <dbReference type="ARBA" id="ARBA00023015"/>
    </source>
</evidence>
<dbReference type="Gene3D" id="1.10.10.60">
    <property type="entry name" value="Homeodomain-like"/>
    <property type="match status" value="1"/>
</dbReference>
<gene>
    <name evidence="7" type="ORF">MALGJ_17420</name>
</gene>
<keyword evidence="2 4" id="KW-0238">DNA-binding</keyword>
<reference evidence="7 8" key="1">
    <citation type="journal article" date="2019" name="Emerg. Microbes Infect.">
        <title>Comprehensive subspecies identification of 175 nontuberculous mycobacteria species based on 7547 genomic profiles.</title>
        <authorList>
            <person name="Matsumoto Y."/>
            <person name="Kinjo T."/>
            <person name="Motooka D."/>
            <person name="Nabeya D."/>
            <person name="Jung N."/>
            <person name="Uechi K."/>
            <person name="Horii T."/>
            <person name="Iida T."/>
            <person name="Fujita J."/>
            <person name="Nakamura S."/>
        </authorList>
    </citation>
    <scope>NUCLEOTIDE SEQUENCE [LARGE SCALE GENOMIC DNA]</scope>
    <source>
        <strain evidence="7 8">JCM 30723</strain>
    </source>
</reference>
<accession>A0A7I9Y8R0</accession>
<keyword evidence="1" id="KW-0805">Transcription regulation</keyword>
<feature type="compositionally biased region" description="Basic and acidic residues" evidence="5">
    <location>
        <begin position="1"/>
        <end position="11"/>
    </location>
</feature>
<dbReference type="Gene3D" id="1.10.357.10">
    <property type="entry name" value="Tetracycline Repressor, domain 2"/>
    <property type="match status" value="1"/>
</dbReference>
<evidence type="ECO:0000256" key="2">
    <source>
        <dbReference type="ARBA" id="ARBA00023125"/>
    </source>
</evidence>
<evidence type="ECO:0000256" key="4">
    <source>
        <dbReference type="PROSITE-ProRule" id="PRU00335"/>
    </source>
</evidence>
<protein>
    <submittedName>
        <fullName evidence="7">TetR family transcriptional regulator</fullName>
    </submittedName>
</protein>
<comment type="caution">
    <text evidence="7">The sequence shown here is derived from an EMBL/GenBank/DDBJ whole genome shotgun (WGS) entry which is preliminary data.</text>
</comment>
<dbReference type="SUPFAM" id="SSF48498">
    <property type="entry name" value="Tetracyclin repressor-like, C-terminal domain"/>
    <property type="match status" value="1"/>
</dbReference>
<dbReference type="PANTHER" id="PTHR30055:SF234">
    <property type="entry name" value="HTH-TYPE TRANSCRIPTIONAL REGULATOR BETI"/>
    <property type="match status" value="1"/>
</dbReference>
<dbReference type="PRINTS" id="PR00455">
    <property type="entry name" value="HTHTETR"/>
</dbReference>
<evidence type="ECO:0000256" key="5">
    <source>
        <dbReference type="SAM" id="MobiDB-lite"/>
    </source>
</evidence>
<evidence type="ECO:0000313" key="7">
    <source>
        <dbReference type="EMBL" id="GFG85066.1"/>
    </source>
</evidence>
<proteinExistence type="predicted"/>
<dbReference type="AlphaFoldDB" id="A0A7I9Y8R0"/>
<feature type="domain" description="HTH tetR-type" evidence="6">
    <location>
        <begin position="23"/>
        <end position="83"/>
    </location>
</feature>